<dbReference type="Proteomes" id="UP000242263">
    <property type="component" value="Unassembled WGS sequence"/>
</dbReference>
<dbReference type="Pfam" id="PF05133">
    <property type="entry name" value="SPP1_portal"/>
    <property type="match status" value="1"/>
</dbReference>
<name>A0A2I1M1S1_9BIFI</name>
<organism evidence="2 3">
    <name type="scientific">Alloscardovia omnicolens</name>
    <dbReference type="NCBI Taxonomy" id="419015"/>
    <lineage>
        <taxon>Bacteria</taxon>
        <taxon>Bacillati</taxon>
        <taxon>Actinomycetota</taxon>
        <taxon>Actinomycetes</taxon>
        <taxon>Bifidobacteriales</taxon>
        <taxon>Bifidobacteriaceae</taxon>
        <taxon>Alloscardovia</taxon>
    </lineage>
</organism>
<sequence>MSGRNVVKAVEPLGELSADEMKILRKLNRRLNKLKPTHIELEKYYEGRQHIASIGIAIPEVLRKFIFALNWPRITVDSVVQRQAVKSFSVPDDPEASKELRRLWEANNLDSQQILVHAEARVQGHSFVSIGVNPKDPSTPIITAEPAKSMICLIDPVTRLTQAALRVYRDEWSISNNVQAATLYLPDSTIHIRKINGQFKVVDRDNHNLGYVPVVQFTNKPKVGDFVGESEMADVLRPTDMAARATLDLQIAMEVAAVPGKYVVGATDNEFIDATTGQPATAFNQYFSSILKVKNTNAKFGQFTAADLGNFTKVITAMSEQVSAVTGLPVRYFGQNTANPAAEGAIRADEIRLVKNVEAKNIFDGDCWSQVMGIAYKIAYGTELPVNRVRCDWNDPNTPTYAQKADAVQKMAAAGLLSVEGAWDELGWSEARKDTERAYMEAENQQIANVYAKQIGEGDDATTTARTSASGSKSGSHATQNE</sequence>
<evidence type="ECO:0008006" key="4">
    <source>
        <dbReference type="Google" id="ProtNLM"/>
    </source>
</evidence>
<dbReference type="EMBL" id="PKGU01000006">
    <property type="protein sequence ID" value="PKZ14054.1"/>
    <property type="molecule type" value="Genomic_DNA"/>
</dbReference>
<evidence type="ECO:0000256" key="1">
    <source>
        <dbReference type="SAM" id="MobiDB-lite"/>
    </source>
</evidence>
<evidence type="ECO:0000313" key="3">
    <source>
        <dbReference type="Proteomes" id="UP000242263"/>
    </source>
</evidence>
<dbReference type="AlphaFoldDB" id="A0A2I1M1S1"/>
<dbReference type="InterPro" id="IPR021145">
    <property type="entry name" value="Portal_protein_SPP1_Gp6-like"/>
</dbReference>
<comment type="caution">
    <text evidence="2">The sequence shown here is derived from an EMBL/GenBank/DDBJ whole genome shotgun (WGS) entry which is preliminary data.</text>
</comment>
<accession>A0A2I1M1S1</accession>
<dbReference type="RefSeq" id="WP_101541593.1">
    <property type="nucleotide sequence ID" value="NZ_PKGU01000006.1"/>
</dbReference>
<protein>
    <recommendedName>
        <fullName evidence="4">Phage portal protein</fullName>
    </recommendedName>
</protein>
<feature type="region of interest" description="Disordered" evidence="1">
    <location>
        <begin position="453"/>
        <end position="482"/>
    </location>
</feature>
<reference evidence="2 3" key="1">
    <citation type="submission" date="2017-12" db="EMBL/GenBank/DDBJ databases">
        <title>Phylogenetic diversity of female urinary microbiome.</title>
        <authorList>
            <person name="Thomas-White K."/>
            <person name="Wolfe A.J."/>
        </authorList>
    </citation>
    <scope>NUCLEOTIDE SEQUENCE [LARGE SCALE GENOMIC DNA]</scope>
    <source>
        <strain evidence="2 3">UMB0064</strain>
    </source>
</reference>
<proteinExistence type="predicted"/>
<evidence type="ECO:0000313" key="2">
    <source>
        <dbReference type="EMBL" id="PKZ14054.1"/>
    </source>
</evidence>
<gene>
    <name evidence="2" type="ORF">CYJ32_07460</name>
</gene>
<feature type="compositionally biased region" description="Low complexity" evidence="1">
    <location>
        <begin position="461"/>
        <end position="482"/>
    </location>
</feature>